<evidence type="ECO:0000256" key="4">
    <source>
        <dbReference type="ARBA" id="ARBA00022737"/>
    </source>
</evidence>
<dbReference type="SUPFAM" id="SSF57667">
    <property type="entry name" value="beta-beta-alpha zinc fingers"/>
    <property type="match status" value="8"/>
</dbReference>
<dbReference type="FunFam" id="3.30.160.60:FF:000478">
    <property type="entry name" value="Zinc finger protein 133"/>
    <property type="match status" value="1"/>
</dbReference>
<dbReference type="GO" id="GO:0008270">
    <property type="term" value="F:zinc ion binding"/>
    <property type="evidence" value="ECO:0007669"/>
    <property type="project" value="UniProtKB-KW"/>
</dbReference>
<feature type="compositionally biased region" description="Low complexity" evidence="12">
    <location>
        <begin position="2168"/>
        <end position="2181"/>
    </location>
</feature>
<reference evidence="14" key="1">
    <citation type="submission" date="2021-01" db="EMBL/GenBank/DDBJ databases">
        <title>A chromosome-scale assembly of European eel, Anguilla anguilla.</title>
        <authorList>
            <person name="Henkel C."/>
            <person name="Jong-Raadsen S.A."/>
            <person name="Dufour S."/>
            <person name="Weltzien F.-A."/>
            <person name="Palstra A.P."/>
            <person name="Pelster B."/>
            <person name="Spaink H.P."/>
            <person name="Van Den Thillart G.E."/>
            <person name="Jansen H."/>
            <person name="Zahm M."/>
            <person name="Klopp C."/>
            <person name="Cedric C."/>
            <person name="Louis A."/>
            <person name="Berthelot C."/>
            <person name="Parey E."/>
            <person name="Roest Crollius H."/>
            <person name="Montfort J."/>
            <person name="Robinson-Rechavi M."/>
            <person name="Bucao C."/>
            <person name="Bouchez O."/>
            <person name="Gislard M."/>
            <person name="Lluch J."/>
            <person name="Milhes M."/>
            <person name="Lampietro C."/>
            <person name="Lopez Roques C."/>
            <person name="Donnadieu C."/>
            <person name="Braasch I."/>
            <person name="Desvignes T."/>
            <person name="Postlethwait J."/>
            <person name="Bobe J."/>
            <person name="Guiguen Y."/>
            <person name="Dirks R."/>
        </authorList>
    </citation>
    <scope>NUCLEOTIDE SEQUENCE</scope>
    <source>
        <strain evidence="14">Tag_6206</strain>
        <tissue evidence="14">Liver</tissue>
    </source>
</reference>
<feature type="region of interest" description="Disordered" evidence="12">
    <location>
        <begin position="1874"/>
        <end position="1896"/>
    </location>
</feature>
<feature type="compositionally biased region" description="Polar residues" evidence="12">
    <location>
        <begin position="342"/>
        <end position="355"/>
    </location>
</feature>
<feature type="domain" description="C2H2-type" evidence="13">
    <location>
        <begin position="1706"/>
        <end position="1733"/>
    </location>
</feature>
<evidence type="ECO:0000256" key="8">
    <source>
        <dbReference type="ARBA" id="ARBA00023125"/>
    </source>
</evidence>
<keyword evidence="9" id="KW-0804">Transcription</keyword>
<dbReference type="EMBL" id="JAFIRN010000001">
    <property type="protein sequence ID" value="KAG5856181.1"/>
    <property type="molecule type" value="Genomic_DNA"/>
</dbReference>
<feature type="region of interest" description="Disordered" evidence="12">
    <location>
        <begin position="1"/>
        <end position="37"/>
    </location>
</feature>
<protein>
    <recommendedName>
        <fullName evidence="13">C2H2-type domain-containing protein</fullName>
    </recommendedName>
</protein>
<feature type="region of interest" description="Disordered" evidence="12">
    <location>
        <begin position="226"/>
        <end position="257"/>
    </location>
</feature>
<feature type="compositionally biased region" description="Basic and acidic residues" evidence="12">
    <location>
        <begin position="325"/>
        <end position="338"/>
    </location>
</feature>
<evidence type="ECO:0000313" key="14">
    <source>
        <dbReference type="EMBL" id="KAG5856181.1"/>
    </source>
</evidence>
<evidence type="ECO:0000256" key="5">
    <source>
        <dbReference type="ARBA" id="ARBA00022771"/>
    </source>
</evidence>
<feature type="domain" description="C2H2-type" evidence="13">
    <location>
        <begin position="1773"/>
        <end position="1803"/>
    </location>
</feature>
<keyword evidence="4" id="KW-0677">Repeat</keyword>
<feature type="compositionally biased region" description="Basic residues" evidence="12">
    <location>
        <begin position="1884"/>
        <end position="1893"/>
    </location>
</feature>
<evidence type="ECO:0000256" key="6">
    <source>
        <dbReference type="ARBA" id="ARBA00022833"/>
    </source>
</evidence>
<feature type="compositionally biased region" description="Basic and acidic residues" evidence="12">
    <location>
        <begin position="228"/>
        <end position="238"/>
    </location>
</feature>
<dbReference type="Proteomes" id="UP001044222">
    <property type="component" value="Unassembled WGS sequence"/>
</dbReference>
<feature type="region of interest" description="Disordered" evidence="12">
    <location>
        <begin position="1820"/>
        <end position="1843"/>
    </location>
</feature>
<dbReference type="FunFam" id="3.30.160.60:FF:000557">
    <property type="entry name" value="zinc finger and SCAN domain-containing protein 29"/>
    <property type="match status" value="1"/>
</dbReference>
<accession>A0A9D3S953</accession>
<evidence type="ECO:0000256" key="12">
    <source>
        <dbReference type="SAM" id="MobiDB-lite"/>
    </source>
</evidence>
<feature type="region of interest" description="Disordered" evidence="12">
    <location>
        <begin position="51"/>
        <end position="81"/>
    </location>
</feature>
<keyword evidence="7" id="KW-0805">Transcription regulation</keyword>
<feature type="domain" description="C2H2-type" evidence="13">
    <location>
        <begin position="1569"/>
        <end position="1596"/>
    </location>
</feature>
<sequence>MMFEEEDVDHQTGNDNEEYGMNSGGRAQGEIGGLPVGDVTPAAVVAALSEYLPHSKDQSQKNRRGRPKKILQLKEGNQREKNDLEAVLHGGPGNLKTHSTSCQQQSTDLDRAFENGSPFDQVPEGISNQEHGFALSSTKKHRDIFTCTVAGEQQVSPESSGTVATIQDDFPPFSGSRYNKVKSNTETQSHPGATERLHRKPPDKYPGGGEGRIVVAQMPWISSLTEQDDVKGENDARLHPSGRLSQNSWKNCQGQGKDRGIAIEEQEKVKMAESVILTKTPARTGELTDKFRDCQSSSVIPSVSQSEMFQSAGKAVKELVHAGVPHEPKVKRGQKDGPPKTNLHSKTQVRRTVSGSHELGNYLEENRTCRKRSSSSSDQSKEKLRKCKMKESDKSLESVRMDTTVKKASSKADVRLVDTNVGQMQPSRSLSSTGPDPVNPANEKPKNKMGRPQKKCEYIVTKKTIGILGADCSASVKECSQKALSPKDFSDKKTLETTVCVRKKKRGRGKYIRKPVCIIPPQEQVVGMAIEGTAETLSSSRKPHSVQEVIGGKQVKGPECKARALLDLKTTTAPTPVGCSPHEQQKRGRRKKIICLTEKTSNSFEPQNCSVSQKVMLPPSKIKTELKGMAIMSTTDRKGKGTVKEKTEVVSQHGDGGSIAVGCRNRAADEKLKRKIGRPFKKKTLIKMAKQLALAQVRTANATDIFERNQPENIPLHHPQIYKLKRERKKVELYSPVSPLRRYSRACKLNANYLDEKQEHHPASSHKPLLSSVSSVTVAHLDSGKTVSRSSAVHSKKDSETTKSEGHDCVKVTWKKAKHLKNKRKSQVNIKVEEIQPSVFTEFSKIQNPSAFQERLPMLSKETLTSSESVSTEKIPLKNWKMRSKARKTDQLRSSTESGQSLSTQSRHQIHNDSAAAKDTVPLLIPKEEIEETPNAAATENKVVSHKDTRTVTMKKVRRKGRMSQKKVVAKIKYEPTVDAALSNVSASKNKYESHSKSLPTTQSLIESNLSGDNGSRRRGRPCKTKAMIPTVKSSEEVKKEMVDYESLTDQSCPLKPPGKVMSCLNISGESEMKRPRKVDRRRKRFRRQKALELKASSEVLLNPSEPVGKFTSQIDHREDVHYISQTHSNKRKLEADDQLFNDSNSFTKRPRKAFGSRKRRRRKRSWWDDRGKDKDVLTEKYPDSSLKPSLPSVEGKAEVAVVVKTDFDVKRTTNQESIHSYQHKMQNANKLPSHTRAVAQRSGTDRISGEVEFSDQINLSTEEKNRPTEKSCGYQGHSEPLKNAFLNETEGVLFHDISISENQRWVSNPENLNDQNLAVNNSGPLAESCKGTVGLVTDELQEKQVSNETVTSSSHALKNEVNVLETDSPKPDELLKEDITRQRSGRSKNEDQQKQVVTNEKNISRDGSVMLIPKETDQVETNVEMCVSSESKTLNPTNLRPSKTLDEEYSLSDVFPNAPDVEINQAMFLQQNVSIQDLPPDKKGWENYQDGVEQSDQELEEEGCIEEDAVESMAEELPLSIHSKIRGPGRPPKDKEKKPIECQICGRAFHHISAYVIHRRVHTGERPYSCQECGKTFAQLSNLNTHRKTHKLPDDLRRMFSDQEELLVHCQKNAEELNRQRLTRQVSNEEDGEKNQHRSFPCLKDRKPHVCSVCGKGFRYSSMLKIHMRVHSGEKPYSCKICGKSFSQACSVRVHEKIHWSVKPYICNLCGKGFSQLGTLRTHFYSHTGLYKEGGKQVSNKVIFQCRTCNKSFSIWHQYNFHLKSHIDVQFFACDICGQQFRQISDLSFHRQSCGKQTIKDTVHHSFVFDTLQKSQKQKGLPFQPHPIQHSQLQSNHQYQPQGQQQTFFPNYSISQQQVYHLPEHKTFSELMNPQPQRDASQQRKHSSRSKWRQMASPAYSQMIIKSPRKRYHSRHTLSTSAHLDHKFDPRKYLCPRCGRLFRHLGRLRAHMLTHVHGHSYTCGRCGKTLENWNKFWLHQRIHRQKRGRFFCPKCGQGFRFAGMYKQHLQEHKELRVFACSSCPQTFSHRETLKAHQREEHKPHKCNVCGKSFHLQGNLQRHNLVHRHTHPECCPHCSLLFPNISGLQDHMITHKSPTGPLLDVSAQQNLLPYQCGECEASFKNLDLLFRHQLCHSPPRDRKPWRNGEIVGLQNKGLHVFTSLDDTSVYPSSSSSDPQVSALYTDPSSHQQGSRISHTYSPDHSQLASNKPSQSSKFQSLENNTHLPQTLTPCTAVPFSEAQPLSLPQYPQTCNPVQSPSHKQVQTSPKFGKVFTQKPLRTYEKSKRGAPCTPSTSVKPQSEEDSRDSLECVECGAQFNLVPELYEHYLQHARGEL</sequence>
<feature type="compositionally biased region" description="Basic and acidic residues" evidence="12">
    <location>
        <begin position="193"/>
        <end position="203"/>
    </location>
</feature>
<feature type="compositionally biased region" description="Polar residues" evidence="12">
    <location>
        <begin position="152"/>
        <end position="165"/>
    </location>
</feature>
<dbReference type="PROSITE" id="PS50157">
    <property type="entry name" value="ZINC_FINGER_C2H2_2"/>
    <property type="match status" value="14"/>
</dbReference>
<feature type="compositionally biased region" description="Polar residues" evidence="12">
    <location>
        <begin position="181"/>
        <end position="191"/>
    </location>
</feature>
<dbReference type="InterPro" id="IPR050752">
    <property type="entry name" value="C2H2-ZF_domain"/>
</dbReference>
<dbReference type="Gene3D" id="3.30.160.60">
    <property type="entry name" value="Classic Zinc Finger"/>
    <property type="match status" value="10"/>
</dbReference>
<feature type="region of interest" description="Disordered" evidence="12">
    <location>
        <begin position="325"/>
        <end position="407"/>
    </location>
</feature>
<dbReference type="PANTHER" id="PTHR24384:SF218">
    <property type="entry name" value="ZINC FINGER PROTEIN 502"/>
    <property type="match status" value="1"/>
</dbReference>
<dbReference type="GO" id="GO:0005634">
    <property type="term" value="C:nucleus"/>
    <property type="evidence" value="ECO:0007669"/>
    <property type="project" value="UniProtKB-SubCell"/>
</dbReference>
<evidence type="ECO:0000256" key="10">
    <source>
        <dbReference type="ARBA" id="ARBA00023242"/>
    </source>
</evidence>
<dbReference type="GO" id="GO:0000981">
    <property type="term" value="F:DNA-binding transcription factor activity, RNA polymerase II-specific"/>
    <property type="evidence" value="ECO:0007669"/>
    <property type="project" value="TreeGrafter"/>
</dbReference>
<dbReference type="SMART" id="SM00355">
    <property type="entry name" value="ZnF_C2H2"/>
    <property type="match status" value="15"/>
</dbReference>
<comment type="subcellular location">
    <subcellularLocation>
        <location evidence="1">Nucleus</location>
    </subcellularLocation>
</comment>
<evidence type="ECO:0000256" key="3">
    <source>
        <dbReference type="ARBA" id="ARBA00022723"/>
    </source>
</evidence>
<feature type="compositionally biased region" description="Polar residues" evidence="12">
    <location>
        <begin position="243"/>
        <end position="254"/>
    </location>
</feature>
<feature type="region of interest" description="Disordered" evidence="12">
    <location>
        <begin position="2284"/>
        <end position="2307"/>
    </location>
</feature>
<feature type="domain" description="C2H2-type" evidence="13">
    <location>
        <begin position="1541"/>
        <end position="1568"/>
    </location>
</feature>
<keyword evidence="6" id="KW-0862">Zinc</keyword>
<dbReference type="FunFam" id="3.30.160.60:FF:001397">
    <property type="entry name" value="Datilografo, isoform A"/>
    <property type="match status" value="1"/>
</dbReference>
<keyword evidence="3" id="KW-0479">Metal-binding</keyword>
<evidence type="ECO:0000256" key="7">
    <source>
        <dbReference type="ARBA" id="ARBA00023015"/>
    </source>
</evidence>
<feature type="compositionally biased region" description="Basic residues" evidence="12">
    <location>
        <begin position="61"/>
        <end position="71"/>
    </location>
</feature>
<keyword evidence="15" id="KW-1185">Reference proteome</keyword>
<feature type="domain" description="C2H2-type" evidence="13">
    <location>
        <begin position="1650"/>
        <end position="1677"/>
    </location>
</feature>
<feature type="compositionally biased region" description="Basic and acidic residues" evidence="12">
    <location>
        <begin position="795"/>
        <end position="806"/>
    </location>
</feature>
<feature type="compositionally biased region" description="Polar residues" evidence="12">
    <location>
        <begin position="420"/>
        <end position="434"/>
    </location>
</feature>
<comment type="similarity">
    <text evidence="2">Belongs to the krueppel C2H2-type zinc-finger protein family.</text>
</comment>
<dbReference type="SMART" id="SM00384">
    <property type="entry name" value="AT_hook"/>
    <property type="match status" value="4"/>
</dbReference>
<dbReference type="FunFam" id="3.30.160.60:FF:001480">
    <property type="entry name" value="Si:cabz01071911.3"/>
    <property type="match status" value="1"/>
</dbReference>
<feature type="compositionally biased region" description="Polar residues" evidence="12">
    <location>
        <begin position="997"/>
        <end position="1014"/>
    </location>
</feature>
<dbReference type="PANTHER" id="PTHR24384">
    <property type="entry name" value="FINGER PUTATIVE TRANSCRIPTION FACTOR FAMILY-RELATED"/>
    <property type="match status" value="1"/>
</dbReference>
<keyword evidence="8" id="KW-0238">DNA-binding</keyword>
<dbReference type="InterPro" id="IPR036236">
    <property type="entry name" value="Znf_C2H2_sf"/>
</dbReference>
<feature type="compositionally biased region" description="Basic residues" evidence="12">
    <location>
        <begin position="953"/>
        <end position="967"/>
    </location>
</feature>
<proteinExistence type="inferred from homology"/>
<feature type="domain" description="C2H2-type" evidence="13">
    <location>
        <begin position="2114"/>
        <end position="2141"/>
    </location>
</feature>
<feature type="compositionally biased region" description="Basic and acidic residues" evidence="12">
    <location>
        <begin position="1368"/>
        <end position="1394"/>
    </location>
</feature>
<feature type="region of interest" description="Disordered" evidence="12">
    <location>
        <begin position="1347"/>
        <end position="1406"/>
    </location>
</feature>
<feature type="compositionally biased region" description="Basic residues" evidence="12">
    <location>
        <begin position="1149"/>
        <end position="1165"/>
    </location>
</feature>
<feature type="domain" description="C2H2-type" evidence="13">
    <location>
        <begin position="1991"/>
        <end position="2018"/>
    </location>
</feature>
<dbReference type="Pfam" id="PF00096">
    <property type="entry name" value="zf-C2H2"/>
    <property type="match status" value="6"/>
</dbReference>
<feature type="domain" description="C2H2-type" evidence="13">
    <location>
        <begin position="1678"/>
        <end position="1705"/>
    </location>
</feature>
<evidence type="ECO:0000256" key="2">
    <source>
        <dbReference type="ARBA" id="ARBA00006991"/>
    </source>
</evidence>
<feature type="compositionally biased region" description="Polar residues" evidence="12">
    <location>
        <begin position="2186"/>
        <end position="2221"/>
    </location>
</feature>
<comment type="caution">
    <text evidence="14">The sequence shown here is derived from an EMBL/GenBank/DDBJ whole genome shotgun (WGS) entry which is preliminary data.</text>
</comment>
<feature type="region of interest" description="Disordered" evidence="12">
    <location>
        <begin position="1142"/>
        <end position="1167"/>
    </location>
</feature>
<feature type="domain" description="C2H2-type" evidence="13">
    <location>
        <begin position="2019"/>
        <end position="2047"/>
    </location>
</feature>
<evidence type="ECO:0000313" key="15">
    <source>
        <dbReference type="Proteomes" id="UP001044222"/>
    </source>
</evidence>
<feature type="domain" description="C2H2-type" evidence="13">
    <location>
        <begin position="1962"/>
        <end position="1989"/>
    </location>
</feature>
<feature type="compositionally biased region" description="Polar residues" evidence="12">
    <location>
        <begin position="892"/>
        <end position="907"/>
    </location>
</feature>
<feature type="region of interest" description="Disordered" evidence="12">
    <location>
        <begin position="2168"/>
        <end position="2221"/>
    </location>
</feature>
<feature type="compositionally biased region" description="Basic and acidic residues" evidence="12">
    <location>
        <begin position="389"/>
        <end position="407"/>
    </location>
</feature>
<feature type="region of interest" description="Disordered" evidence="12">
    <location>
        <begin position="784"/>
        <end position="806"/>
    </location>
</feature>
<name>A0A9D3S953_ANGAN</name>
<feature type="compositionally biased region" description="Polar residues" evidence="12">
    <location>
        <begin position="1347"/>
        <end position="1357"/>
    </location>
</feature>
<feature type="region of interest" description="Disordered" evidence="12">
    <location>
        <begin position="420"/>
        <end position="453"/>
    </location>
</feature>
<feature type="domain" description="C2H2-type" evidence="13">
    <location>
        <begin position="1934"/>
        <end position="1961"/>
    </location>
</feature>
<organism evidence="14 15">
    <name type="scientific">Anguilla anguilla</name>
    <name type="common">European freshwater eel</name>
    <name type="synonym">Muraena anguilla</name>
    <dbReference type="NCBI Taxonomy" id="7936"/>
    <lineage>
        <taxon>Eukaryota</taxon>
        <taxon>Metazoa</taxon>
        <taxon>Chordata</taxon>
        <taxon>Craniata</taxon>
        <taxon>Vertebrata</taxon>
        <taxon>Euteleostomi</taxon>
        <taxon>Actinopterygii</taxon>
        <taxon>Neopterygii</taxon>
        <taxon>Teleostei</taxon>
        <taxon>Anguilliformes</taxon>
        <taxon>Anguillidae</taxon>
        <taxon>Anguilla</taxon>
    </lineage>
</organism>
<feature type="region of interest" description="Disordered" evidence="12">
    <location>
        <begin position="934"/>
        <end position="967"/>
    </location>
</feature>
<feature type="region of interest" description="Disordered" evidence="12">
    <location>
        <begin position="152"/>
        <end position="211"/>
    </location>
</feature>
<gene>
    <name evidence="14" type="ORF">ANANG_G00005310</name>
</gene>
<feature type="compositionally biased region" description="Gly residues" evidence="12">
    <location>
        <begin position="22"/>
        <end position="35"/>
    </location>
</feature>
<evidence type="ECO:0000256" key="9">
    <source>
        <dbReference type="ARBA" id="ARBA00023163"/>
    </source>
</evidence>
<dbReference type="FunFam" id="3.30.160.60:FF:000065">
    <property type="entry name" value="B-cell CLL/lymphoma 6, member B"/>
    <property type="match status" value="1"/>
</dbReference>
<feature type="region of interest" description="Disordered" evidence="12">
    <location>
        <begin position="989"/>
        <end position="1023"/>
    </location>
</feature>
<evidence type="ECO:0000259" key="13">
    <source>
        <dbReference type="PROSITE" id="PS50157"/>
    </source>
</evidence>
<feature type="domain" description="C2H2-type" evidence="13">
    <location>
        <begin position="2310"/>
        <end position="2337"/>
    </location>
</feature>
<dbReference type="InterPro" id="IPR017956">
    <property type="entry name" value="AT_hook_DNA-bd_motif"/>
</dbReference>
<keyword evidence="10" id="KW-0539">Nucleus</keyword>
<evidence type="ECO:0000256" key="11">
    <source>
        <dbReference type="PROSITE-ProRule" id="PRU00042"/>
    </source>
</evidence>
<feature type="region of interest" description="Disordered" evidence="12">
    <location>
        <begin position="878"/>
        <end position="916"/>
    </location>
</feature>
<dbReference type="GO" id="GO:0000978">
    <property type="term" value="F:RNA polymerase II cis-regulatory region sequence-specific DNA binding"/>
    <property type="evidence" value="ECO:0007669"/>
    <property type="project" value="TreeGrafter"/>
</dbReference>
<feature type="domain" description="C2H2-type" evidence="13">
    <location>
        <begin position="1745"/>
        <end position="1767"/>
    </location>
</feature>
<evidence type="ECO:0000256" key="1">
    <source>
        <dbReference type="ARBA" id="ARBA00004123"/>
    </source>
</evidence>
<dbReference type="PROSITE" id="PS00028">
    <property type="entry name" value="ZINC_FINGER_C2H2_1"/>
    <property type="match status" value="13"/>
</dbReference>
<dbReference type="InterPro" id="IPR013087">
    <property type="entry name" value="Znf_C2H2_type"/>
</dbReference>
<keyword evidence="5 11" id="KW-0863">Zinc-finger</keyword>
<feature type="domain" description="C2H2-type" evidence="13">
    <location>
        <begin position="2045"/>
        <end position="2072"/>
    </location>
</feature>